<dbReference type="CDD" id="cd03191">
    <property type="entry name" value="GST_C_Zeta"/>
    <property type="match status" value="1"/>
</dbReference>
<dbReference type="InterPro" id="IPR036249">
    <property type="entry name" value="Thioredoxin-like_sf"/>
</dbReference>
<dbReference type="SFLD" id="SFLDG00358">
    <property type="entry name" value="Main_(cytGST)"/>
    <property type="match status" value="1"/>
</dbReference>
<dbReference type="NCBIfam" id="TIGR01262">
    <property type="entry name" value="maiA"/>
    <property type="match status" value="1"/>
</dbReference>
<dbReference type="InterPro" id="IPR040079">
    <property type="entry name" value="Glutathione_S-Trfase"/>
</dbReference>
<dbReference type="AlphaFoldDB" id="A0A2W7C7J5"/>
<sequence length="213" mass="23959">MRFHGYFRSSASYRCRIAFGLKHVEYDLRPVHLRRGGGEQNTPDYRQLNPQGLVPALETAGLVLTQSLAIVEWLDERYPEPPLLPADSDQRALVRGFAQAIACDIHPLQNLRVLRFLTSELELDQAQLDRWCQHWIGEGLMACEALIAGNEFDFAFGDAPGLADICLVPQMYSADRFGVDLERMPRLRAVRDRCEALPAFAAAHPSRQPDADA</sequence>
<evidence type="ECO:0000313" key="4">
    <source>
        <dbReference type="EMBL" id="PZV38867.1"/>
    </source>
</evidence>
<evidence type="ECO:0000259" key="2">
    <source>
        <dbReference type="PROSITE" id="PS50404"/>
    </source>
</evidence>
<dbReference type="CDD" id="cd03042">
    <property type="entry name" value="GST_N_Zeta"/>
    <property type="match status" value="1"/>
</dbReference>
<dbReference type="Gene3D" id="3.40.30.10">
    <property type="entry name" value="Glutaredoxin"/>
    <property type="match status" value="1"/>
</dbReference>
<keyword evidence="4" id="KW-0413">Isomerase</keyword>
<keyword evidence="5" id="KW-1185">Reference proteome</keyword>
<dbReference type="FunFam" id="1.20.1050.10:FF:000017">
    <property type="entry name" value="Maleylacetoacetate isomerase"/>
    <property type="match status" value="1"/>
</dbReference>
<dbReference type="InterPro" id="IPR034330">
    <property type="entry name" value="GST_Zeta_C"/>
</dbReference>
<dbReference type="SFLD" id="SFLDS00019">
    <property type="entry name" value="Glutathione_Transferase_(cytos"/>
    <property type="match status" value="1"/>
</dbReference>
<dbReference type="InterPro" id="IPR010987">
    <property type="entry name" value="Glutathione-S-Trfase_C-like"/>
</dbReference>
<dbReference type="Proteomes" id="UP000248616">
    <property type="component" value="Unassembled WGS sequence"/>
</dbReference>
<organism evidence="4 5">
    <name type="scientific">Mesorhizobium kowhaii</name>
    <dbReference type="NCBI Taxonomy" id="1300272"/>
    <lineage>
        <taxon>Bacteria</taxon>
        <taxon>Pseudomonadati</taxon>
        <taxon>Pseudomonadota</taxon>
        <taxon>Alphaproteobacteria</taxon>
        <taxon>Hyphomicrobiales</taxon>
        <taxon>Phyllobacteriaceae</taxon>
        <taxon>Mesorhizobium</taxon>
    </lineage>
</organism>
<dbReference type="PANTHER" id="PTHR42673">
    <property type="entry name" value="MALEYLACETOACETATE ISOMERASE"/>
    <property type="match status" value="1"/>
</dbReference>
<dbReference type="InterPro" id="IPR036282">
    <property type="entry name" value="Glutathione-S-Trfase_C_sf"/>
</dbReference>
<dbReference type="Gene3D" id="1.20.1050.10">
    <property type="match status" value="1"/>
</dbReference>
<dbReference type="InterPro" id="IPR004045">
    <property type="entry name" value="Glutathione_S-Trfase_N"/>
</dbReference>
<dbReference type="EMBL" id="MZXV01000017">
    <property type="protein sequence ID" value="PZV38867.1"/>
    <property type="molecule type" value="Genomic_DNA"/>
</dbReference>
<comment type="similarity">
    <text evidence="1">Belongs to the GST superfamily. Zeta family.</text>
</comment>
<dbReference type="GO" id="GO:0016034">
    <property type="term" value="F:maleylacetoacetate isomerase activity"/>
    <property type="evidence" value="ECO:0007669"/>
    <property type="project" value="TreeGrafter"/>
</dbReference>
<feature type="domain" description="GST N-terminal" evidence="2">
    <location>
        <begin position="1"/>
        <end position="82"/>
    </location>
</feature>
<dbReference type="PANTHER" id="PTHR42673:SF21">
    <property type="entry name" value="GLUTATHIONE S-TRANSFERASE YFCF"/>
    <property type="match status" value="1"/>
</dbReference>
<dbReference type="Pfam" id="PF13417">
    <property type="entry name" value="GST_N_3"/>
    <property type="match status" value="1"/>
</dbReference>
<evidence type="ECO:0000313" key="5">
    <source>
        <dbReference type="Proteomes" id="UP000248616"/>
    </source>
</evidence>
<evidence type="ECO:0000259" key="3">
    <source>
        <dbReference type="PROSITE" id="PS50405"/>
    </source>
</evidence>
<protein>
    <submittedName>
        <fullName evidence="4">Maleylacetoacetate isomerase</fullName>
    </submittedName>
</protein>
<gene>
    <name evidence="4" type="ORF">B5V02_08965</name>
</gene>
<reference evidence="5" key="1">
    <citation type="submission" date="2017-03" db="EMBL/GenBank/DDBJ databases">
        <authorList>
            <person name="Safronova V.I."/>
            <person name="Sazanova A.L."/>
            <person name="Chirak E.R."/>
        </authorList>
    </citation>
    <scope>NUCLEOTIDE SEQUENCE [LARGE SCALE GENOMIC DNA]</scope>
    <source>
        <strain evidence="5">Ach-343</strain>
    </source>
</reference>
<dbReference type="GO" id="GO:0005737">
    <property type="term" value="C:cytoplasm"/>
    <property type="evidence" value="ECO:0007669"/>
    <property type="project" value="InterPro"/>
</dbReference>
<dbReference type="SUPFAM" id="SSF47616">
    <property type="entry name" value="GST C-terminal domain-like"/>
    <property type="match status" value="1"/>
</dbReference>
<name>A0A2W7C7J5_9HYPH</name>
<dbReference type="GO" id="GO:0006749">
    <property type="term" value="P:glutathione metabolic process"/>
    <property type="evidence" value="ECO:0007669"/>
    <property type="project" value="TreeGrafter"/>
</dbReference>
<dbReference type="GO" id="GO:0004364">
    <property type="term" value="F:glutathione transferase activity"/>
    <property type="evidence" value="ECO:0007669"/>
    <property type="project" value="TreeGrafter"/>
</dbReference>
<dbReference type="PROSITE" id="PS50404">
    <property type="entry name" value="GST_NTER"/>
    <property type="match status" value="1"/>
</dbReference>
<dbReference type="GO" id="GO:0006559">
    <property type="term" value="P:L-phenylalanine catabolic process"/>
    <property type="evidence" value="ECO:0007669"/>
    <property type="project" value="TreeGrafter"/>
</dbReference>
<accession>A0A2W7C7J5</accession>
<feature type="domain" description="GST C-terminal" evidence="3">
    <location>
        <begin position="87"/>
        <end position="213"/>
    </location>
</feature>
<dbReference type="SUPFAM" id="SSF52833">
    <property type="entry name" value="Thioredoxin-like"/>
    <property type="match status" value="1"/>
</dbReference>
<dbReference type="InterPro" id="IPR034333">
    <property type="entry name" value="GST_Zeta_N"/>
</dbReference>
<dbReference type="RefSeq" id="WP_111543977.1">
    <property type="nucleotide sequence ID" value="NZ_MZXV01000017.1"/>
</dbReference>
<dbReference type="InterPro" id="IPR005955">
    <property type="entry name" value="GST_Zeta"/>
</dbReference>
<proteinExistence type="inferred from homology"/>
<evidence type="ECO:0000256" key="1">
    <source>
        <dbReference type="ARBA" id="ARBA00010007"/>
    </source>
</evidence>
<dbReference type="PROSITE" id="PS50405">
    <property type="entry name" value="GST_CTER"/>
    <property type="match status" value="1"/>
</dbReference>
<dbReference type="OrthoDB" id="509852at2"/>
<comment type="caution">
    <text evidence="4">The sequence shown here is derived from an EMBL/GenBank/DDBJ whole genome shotgun (WGS) entry which is preliminary data.</text>
</comment>